<dbReference type="Pfam" id="PF00135">
    <property type="entry name" value="COesterase"/>
    <property type="match status" value="1"/>
</dbReference>
<reference evidence="7" key="1">
    <citation type="submission" date="2021-02" db="EMBL/GenBank/DDBJ databases">
        <title>Sequencing the genomes of 1000 actinobacteria strains.</title>
        <authorList>
            <person name="Klenk H.-P."/>
        </authorList>
    </citation>
    <scope>NUCLEOTIDE SEQUENCE</scope>
    <source>
        <strain evidence="7">DSM 22850</strain>
    </source>
</reference>
<dbReference type="EMBL" id="JAFIDA010000001">
    <property type="protein sequence ID" value="MBP1326645.1"/>
    <property type="molecule type" value="Genomic_DNA"/>
</dbReference>
<dbReference type="SUPFAM" id="SSF53474">
    <property type="entry name" value="alpha/beta-Hydrolases"/>
    <property type="match status" value="1"/>
</dbReference>
<feature type="domain" description="Carboxylesterase type B" evidence="6">
    <location>
        <begin position="11"/>
        <end position="463"/>
    </location>
</feature>
<protein>
    <recommendedName>
        <fullName evidence="4">Carboxylic ester hydrolase</fullName>
        <ecNumber evidence="4">3.1.1.-</ecNumber>
    </recommendedName>
</protein>
<evidence type="ECO:0000313" key="8">
    <source>
        <dbReference type="Proteomes" id="UP000675163"/>
    </source>
</evidence>
<evidence type="ECO:0000256" key="2">
    <source>
        <dbReference type="ARBA" id="ARBA00010515"/>
    </source>
</evidence>
<comment type="caution">
    <text evidence="7">The sequence shown here is derived from an EMBL/GenBank/DDBJ whole genome shotgun (WGS) entry which is preliminary data.</text>
</comment>
<dbReference type="InterPro" id="IPR002168">
    <property type="entry name" value="Lipase_GDXG_HIS_AS"/>
</dbReference>
<dbReference type="PANTHER" id="PTHR11559">
    <property type="entry name" value="CARBOXYLESTERASE"/>
    <property type="match status" value="1"/>
</dbReference>
<comment type="similarity">
    <text evidence="2">Belongs to the 'GDXG' lipolytic enzyme family.</text>
</comment>
<keyword evidence="8" id="KW-1185">Reference proteome</keyword>
<dbReference type="InterPro" id="IPR029058">
    <property type="entry name" value="AB_hydrolase_fold"/>
</dbReference>
<keyword evidence="3 4" id="KW-0378">Hydrolase</keyword>
<gene>
    <name evidence="7" type="ORF">JOF28_001877</name>
</gene>
<organism evidence="7 8">
    <name type="scientific">Leucobacter exalbidus</name>
    <dbReference type="NCBI Taxonomy" id="662960"/>
    <lineage>
        <taxon>Bacteria</taxon>
        <taxon>Bacillati</taxon>
        <taxon>Actinomycetota</taxon>
        <taxon>Actinomycetes</taxon>
        <taxon>Micrococcales</taxon>
        <taxon>Microbacteriaceae</taxon>
        <taxon>Leucobacter</taxon>
    </lineage>
</organism>
<dbReference type="PROSITE" id="PS00122">
    <property type="entry name" value="CARBOXYLESTERASE_B_1"/>
    <property type="match status" value="1"/>
</dbReference>
<dbReference type="AlphaFoldDB" id="A0A940PUV0"/>
<comment type="similarity">
    <text evidence="1 4">Belongs to the type-B carboxylesterase/lipase family.</text>
</comment>
<dbReference type="EC" id="3.1.1.-" evidence="4"/>
<evidence type="ECO:0000259" key="6">
    <source>
        <dbReference type="Pfam" id="PF00135"/>
    </source>
</evidence>
<accession>A0A940PUV0</accession>
<evidence type="ECO:0000256" key="3">
    <source>
        <dbReference type="ARBA" id="ARBA00022801"/>
    </source>
</evidence>
<dbReference type="InterPro" id="IPR019826">
    <property type="entry name" value="Carboxylesterase_B_AS"/>
</dbReference>
<dbReference type="InterPro" id="IPR002018">
    <property type="entry name" value="CarbesteraseB"/>
</dbReference>
<sequence length="496" mass="52038">MLPSVQRDAEAPVADTPSGRMIGTWAQSTPPIAAFRGIPYAQAPVGPLRFAAPVPREPWAGILDATQFGPTPQRGDTGITLIPETSVPGDDTLNVNVWTPTLDPAAQLPVVVWIHGGGFTSGSPASTWYDGSAFARDGVVLVTLSYRIGFTGFGWIDGAVPNRGVLDWICALEWVQLNIASFGGDPQRVTIAGQSAGGGAVLTLLGAPAARGLFSGGYALSAAIADPSVDAARDRSHRLAKLARVTPDLHGFSELTEARILELQPKIASPSAPRLLRDLHGMLRDGLLIGPVADGSIVPGPVEHGVAHGPSAAVPLVLGTADDELLGMFKPGTVFDHMPRRAAVRALGASAAAADRWLASDQAQATDSSAVLLGRYVTDAVFRSWVPRIAAARTTGQAGPTWSYRFAWHADEPPRAGHCIDVPFVFDQLAAPGVHRVAGEHPPQELADAVHGALVRFAQHGDPGWEPDRGGLGPSRVFDLPVRDETDAYAGARALL</sequence>
<evidence type="ECO:0000313" key="7">
    <source>
        <dbReference type="EMBL" id="MBP1326645.1"/>
    </source>
</evidence>
<evidence type="ECO:0000256" key="1">
    <source>
        <dbReference type="ARBA" id="ARBA00005964"/>
    </source>
</evidence>
<evidence type="ECO:0000256" key="5">
    <source>
        <dbReference type="SAM" id="MobiDB-lite"/>
    </source>
</evidence>
<proteinExistence type="inferred from homology"/>
<dbReference type="RefSeq" id="WP_209705520.1">
    <property type="nucleotide sequence ID" value="NZ_JAFIDA010000001.1"/>
</dbReference>
<dbReference type="InterPro" id="IPR050309">
    <property type="entry name" value="Type-B_Carboxylest/Lipase"/>
</dbReference>
<dbReference type="PROSITE" id="PS01173">
    <property type="entry name" value="LIPASE_GDXG_HIS"/>
    <property type="match status" value="1"/>
</dbReference>
<evidence type="ECO:0000256" key="4">
    <source>
        <dbReference type="RuleBase" id="RU361235"/>
    </source>
</evidence>
<dbReference type="GO" id="GO:0016787">
    <property type="term" value="F:hydrolase activity"/>
    <property type="evidence" value="ECO:0007669"/>
    <property type="project" value="UniProtKB-KW"/>
</dbReference>
<feature type="region of interest" description="Disordered" evidence="5">
    <location>
        <begin position="1"/>
        <end position="22"/>
    </location>
</feature>
<dbReference type="Proteomes" id="UP000675163">
    <property type="component" value="Unassembled WGS sequence"/>
</dbReference>
<dbReference type="Gene3D" id="3.40.50.1820">
    <property type="entry name" value="alpha/beta hydrolase"/>
    <property type="match status" value="1"/>
</dbReference>
<name>A0A940PUV0_9MICO</name>